<comment type="caution">
    <text evidence="3">The sequence shown here is derived from an EMBL/GenBank/DDBJ whole genome shotgun (WGS) entry which is preliminary data.</text>
</comment>
<feature type="region of interest" description="Disordered" evidence="1">
    <location>
        <begin position="204"/>
        <end position="224"/>
    </location>
</feature>
<feature type="compositionally biased region" description="Basic and acidic residues" evidence="1">
    <location>
        <begin position="423"/>
        <end position="437"/>
    </location>
</feature>
<sequence>TKEFSQAVLKEYTDVVVDDVQKMTPAMATLVGHLCGQASVQSSASFSRVLQDGDECPRTQILERQLLKTSASTGPSVSRVALMQDDNSDKRVKMQAFANQVLIGENCGVSSPVPLKCWQFATSFVNIIKQLRAECHHLSAAEIVQRFLEETDRLETLLSPNSPEQERESLVLADFLRELKTAQNVVKSDQVTFVTPYLQQLRETNLTSSTSREDTPESISTKASGKDTRIRVLPLTSYAVDSLAALPTEDENDTTNVLILMSMRDSKFPGRMKRLTLPLPYDLLSEPYPVQTRNEHLEQCQQLACEALTLGVYEEVVLSFAELATTSSTKREALSRTFQPIWREQDPLPTNANGKRGKSRTESSHITSPKLQSNPKPSANQGTHKERAPPVRDASRFWLSEVAAVLREFMNCVFLPLLPQDKRRAAEDVSSEKKSDEEERADWHRKRDAMDVHQPKSAISTLPNRSPALATNTPYEPKHLSYSQISEYLRCPHRYYLGRVMKLRGDVSTSMMFGRALHEGVAAFAKSLGAAQQNGDITQEVKALAATEAEEAFMRAWAGDGYGLFTSKEQASFLHERGLMALWQFIEEHYADLQLEEIVHVEQEFSFHVTEAKVYLRGVWDRIDRVSDPFGNGSSSFIIKEFKSNMGGAERNMRKLADESLQLKMYMYAYRKVFGNAPYGAKLQQIGGNYGEPKPDTTKARRRRVSRAENDNGFVHFSKAAEQEAKNAIVEVASGLRRGDFDPKPSFAECAFCPYAGSACHFATDDASHERQAASRRASR</sequence>
<feature type="region of interest" description="Disordered" evidence="1">
    <location>
        <begin position="338"/>
        <end position="391"/>
    </location>
</feature>
<reference evidence="4" key="1">
    <citation type="submission" date="2017-03" db="EMBL/GenBank/DDBJ databases">
        <title>Phytopthora megakarya and P. palmivora, two closely related causual agents of cacao black pod achieved similar genome size and gene model numbers by different mechanisms.</title>
        <authorList>
            <person name="Ali S."/>
            <person name="Shao J."/>
            <person name="Larry D.J."/>
            <person name="Kronmiller B."/>
            <person name="Shen D."/>
            <person name="Strem M.D."/>
            <person name="Melnick R.L."/>
            <person name="Guiltinan M.J."/>
            <person name="Tyler B.M."/>
            <person name="Meinhardt L.W."/>
            <person name="Bailey B.A."/>
        </authorList>
    </citation>
    <scope>NUCLEOTIDE SEQUENCE [LARGE SCALE GENOMIC DNA]</scope>
    <source>
        <strain evidence="4">zdho120</strain>
    </source>
</reference>
<dbReference type="AlphaFoldDB" id="A0A225V933"/>
<dbReference type="OrthoDB" id="64878at2759"/>
<evidence type="ECO:0000256" key="1">
    <source>
        <dbReference type="SAM" id="MobiDB-lite"/>
    </source>
</evidence>
<dbReference type="Proteomes" id="UP000198211">
    <property type="component" value="Unassembled WGS sequence"/>
</dbReference>
<dbReference type="Gene3D" id="3.90.320.10">
    <property type="match status" value="1"/>
</dbReference>
<feature type="region of interest" description="Disordered" evidence="1">
    <location>
        <begin position="685"/>
        <end position="708"/>
    </location>
</feature>
<dbReference type="InterPro" id="IPR011604">
    <property type="entry name" value="PDDEXK-like_dom_sf"/>
</dbReference>
<evidence type="ECO:0000313" key="3">
    <source>
        <dbReference type="EMBL" id="OWZ01479.1"/>
    </source>
</evidence>
<feature type="non-terminal residue" evidence="3">
    <location>
        <position position="1"/>
    </location>
</feature>
<feature type="region of interest" description="Disordered" evidence="1">
    <location>
        <begin position="449"/>
        <end position="468"/>
    </location>
</feature>
<keyword evidence="4" id="KW-1185">Reference proteome</keyword>
<evidence type="ECO:0000259" key="2">
    <source>
        <dbReference type="Pfam" id="PF12705"/>
    </source>
</evidence>
<organism evidence="3 4">
    <name type="scientific">Phytophthora megakarya</name>
    <dbReference type="NCBI Taxonomy" id="4795"/>
    <lineage>
        <taxon>Eukaryota</taxon>
        <taxon>Sar</taxon>
        <taxon>Stramenopiles</taxon>
        <taxon>Oomycota</taxon>
        <taxon>Peronosporomycetes</taxon>
        <taxon>Peronosporales</taxon>
        <taxon>Peronosporaceae</taxon>
        <taxon>Phytophthora</taxon>
    </lineage>
</organism>
<dbReference type="EMBL" id="NBNE01006817">
    <property type="protein sequence ID" value="OWZ01479.1"/>
    <property type="molecule type" value="Genomic_DNA"/>
</dbReference>
<accession>A0A225V933</accession>
<gene>
    <name evidence="3" type="ORF">PHMEG_00027122</name>
</gene>
<dbReference type="Pfam" id="PF12705">
    <property type="entry name" value="PDDEXK_1"/>
    <property type="match status" value="1"/>
</dbReference>
<evidence type="ECO:0000313" key="4">
    <source>
        <dbReference type="Proteomes" id="UP000198211"/>
    </source>
</evidence>
<feature type="domain" description="PD-(D/E)XK endonuclease-like" evidence="2">
    <location>
        <begin position="479"/>
        <end position="756"/>
    </location>
</feature>
<protein>
    <recommendedName>
        <fullName evidence="2">PD-(D/E)XK endonuclease-like domain-containing protein</fullName>
    </recommendedName>
</protein>
<proteinExistence type="predicted"/>
<name>A0A225V933_9STRA</name>
<dbReference type="InterPro" id="IPR038726">
    <property type="entry name" value="PDDEXK_AddAB-type"/>
</dbReference>
<feature type="compositionally biased region" description="Polar residues" evidence="1">
    <location>
        <begin position="364"/>
        <end position="382"/>
    </location>
</feature>
<feature type="region of interest" description="Disordered" evidence="1">
    <location>
        <begin position="423"/>
        <end position="444"/>
    </location>
</feature>
<feature type="compositionally biased region" description="Polar residues" evidence="1">
    <location>
        <begin position="457"/>
        <end position="468"/>
    </location>
</feature>